<keyword evidence="9" id="KW-0902">Two-component regulatory system</keyword>
<gene>
    <name evidence="13" type="ordered locus">Shel_11300</name>
</gene>
<feature type="coiled-coil region" evidence="10">
    <location>
        <begin position="294"/>
        <end position="321"/>
    </location>
</feature>
<dbReference type="EC" id="2.7.13.3" evidence="3"/>
<proteinExistence type="predicted"/>
<dbReference type="SUPFAM" id="SSF158472">
    <property type="entry name" value="HAMP domain-like"/>
    <property type="match status" value="1"/>
</dbReference>
<name>C7N5I0_SLAHD</name>
<dbReference type="SMART" id="SM00387">
    <property type="entry name" value="HATPase_c"/>
    <property type="match status" value="1"/>
</dbReference>
<organism evidence="13 14">
    <name type="scientific">Slackia heliotrinireducens (strain ATCC 29202 / DSM 20476 / NCTC 11029 / RHS 1)</name>
    <name type="common">Peptococcus heliotrinreducens</name>
    <dbReference type="NCBI Taxonomy" id="471855"/>
    <lineage>
        <taxon>Bacteria</taxon>
        <taxon>Bacillati</taxon>
        <taxon>Actinomycetota</taxon>
        <taxon>Coriobacteriia</taxon>
        <taxon>Eggerthellales</taxon>
        <taxon>Eggerthellaceae</taxon>
        <taxon>Slackia</taxon>
    </lineage>
</organism>
<accession>C7N5I0</accession>
<evidence type="ECO:0000313" key="14">
    <source>
        <dbReference type="Proteomes" id="UP000002026"/>
    </source>
</evidence>
<feature type="domain" description="HAMP" evidence="12">
    <location>
        <begin position="229"/>
        <end position="284"/>
    </location>
</feature>
<dbReference type="InterPro" id="IPR003660">
    <property type="entry name" value="HAMP_dom"/>
</dbReference>
<reference evidence="13 14" key="1">
    <citation type="journal article" date="2009" name="Stand. Genomic Sci.">
        <title>Complete genome sequence of Slackia heliotrinireducens type strain (RHS 1).</title>
        <authorList>
            <person name="Pukall R."/>
            <person name="Lapidus A."/>
            <person name="Nolan M."/>
            <person name="Copeland A."/>
            <person name="Glavina Del Rio T."/>
            <person name="Lucas S."/>
            <person name="Chen F."/>
            <person name="Tice H."/>
            <person name="Cheng J.F."/>
            <person name="Chertkov O."/>
            <person name="Bruce D."/>
            <person name="Goodwin L."/>
            <person name="Kuske C."/>
            <person name="Brettin T."/>
            <person name="Detter J.C."/>
            <person name="Han C."/>
            <person name="Pitluck S."/>
            <person name="Pati A."/>
            <person name="Mavrommatis K."/>
            <person name="Ivanova N."/>
            <person name="Ovchinnikova G."/>
            <person name="Chen A."/>
            <person name="Palaniappan K."/>
            <person name="Schneider S."/>
            <person name="Rohde M."/>
            <person name="Chain P."/>
            <person name="D'haeseleer P."/>
            <person name="Goker M."/>
            <person name="Bristow J."/>
            <person name="Eisen J.A."/>
            <person name="Markowitz V."/>
            <person name="Kyrpides N.C."/>
            <person name="Klenk H.P."/>
            <person name="Hugenholtz P."/>
        </authorList>
    </citation>
    <scope>NUCLEOTIDE SEQUENCE [LARGE SCALE GENOMIC DNA]</scope>
    <source>
        <strain evidence="14">ATCC 29202 / DSM 20476 / NCTC 11029 / RHS 1</strain>
    </source>
</reference>
<dbReference type="SMART" id="SM00388">
    <property type="entry name" value="HisKA"/>
    <property type="match status" value="1"/>
</dbReference>
<dbReference type="PANTHER" id="PTHR43711">
    <property type="entry name" value="TWO-COMPONENT HISTIDINE KINASE"/>
    <property type="match status" value="1"/>
</dbReference>
<dbReference type="HOGENOM" id="CLU_000445_114_64_11"/>
<evidence type="ECO:0000256" key="1">
    <source>
        <dbReference type="ARBA" id="ARBA00000085"/>
    </source>
</evidence>
<dbReference type="RefSeq" id="WP_012798268.1">
    <property type="nucleotide sequence ID" value="NC_013165.1"/>
</dbReference>
<dbReference type="Pfam" id="PF00512">
    <property type="entry name" value="HisKA"/>
    <property type="match status" value="1"/>
</dbReference>
<dbReference type="Gene3D" id="6.10.340.10">
    <property type="match status" value="1"/>
</dbReference>
<evidence type="ECO:0000256" key="4">
    <source>
        <dbReference type="ARBA" id="ARBA00022553"/>
    </source>
</evidence>
<dbReference type="SMART" id="SM00304">
    <property type="entry name" value="HAMP"/>
    <property type="match status" value="1"/>
</dbReference>
<keyword evidence="10" id="KW-0175">Coiled coil</keyword>
<dbReference type="PANTHER" id="PTHR43711:SF26">
    <property type="entry name" value="SENSOR HISTIDINE KINASE RCSC"/>
    <property type="match status" value="1"/>
</dbReference>
<dbReference type="InterPro" id="IPR036890">
    <property type="entry name" value="HATPase_C_sf"/>
</dbReference>
<keyword evidence="14" id="KW-1185">Reference proteome</keyword>
<keyword evidence="4" id="KW-0597">Phosphoprotein</keyword>
<dbReference type="InterPro" id="IPR003661">
    <property type="entry name" value="HisK_dim/P_dom"/>
</dbReference>
<dbReference type="InterPro" id="IPR050736">
    <property type="entry name" value="Sensor_HK_Regulatory"/>
</dbReference>
<keyword evidence="8" id="KW-1133">Transmembrane helix</keyword>
<dbReference type="Pfam" id="PF11845">
    <property type="entry name" value="Tll0287-like"/>
    <property type="match status" value="1"/>
</dbReference>
<dbReference type="Gene3D" id="1.10.287.130">
    <property type="match status" value="1"/>
</dbReference>
<sequence>MKSRLEILIALPTFIVITLLLVVSAAAEVWLQSKQSEEILHEQAYILSQEMQAAWDFVSVNQDRINTDGDGSFTFKGLHCSIAGTSIGALFTNRTDYVIRYASDHPRNKANLADDFESDAIDYFRSNSRAKEYCQTNFLLSDAEYYRYAVPLVMGSECVGCHGDPAGEIDVTGYPKEGMQKGDLVGIASISIPVDSHKEDLKAQIIHRVLLSTGVLAACFLTITLVTRRYVIHPLRKVEGAVQKLGSGDMSTHIDVEAINACGEINVLSGQFNNMASELDALHKHLEEMVATRTEQLADANETLAEQAAKLEEMNRRLTENDLYKSHFFTMMSHELRTPTTVIRAYIDMLEEEGDLDDEARRNAVKAIRTNAQSLSKLVDSILESARMEAGAVKLEKTVVDAADIMVEVEKTLTPLAQDKSIDLQVSYGNTPLFMADANKLLHILENLGSNAIKYTGFGGEVSVSASLDEEAGEMRFVVSDNGIGISEADKQVVFEKFKQAGSSVSKPVSGSGLGLALAKEYAELHGGSILLESALGQGSEFTVCIPFEEPDFGFE</sequence>
<dbReference type="eggNOG" id="COG2205">
    <property type="taxonomic scope" value="Bacteria"/>
</dbReference>
<dbReference type="Pfam" id="PF00672">
    <property type="entry name" value="HAMP"/>
    <property type="match status" value="1"/>
</dbReference>
<keyword evidence="6" id="KW-0812">Transmembrane</keyword>
<keyword evidence="5" id="KW-0808">Transferase</keyword>
<evidence type="ECO:0000256" key="2">
    <source>
        <dbReference type="ARBA" id="ARBA00004236"/>
    </source>
</evidence>
<dbReference type="PRINTS" id="PR00344">
    <property type="entry name" value="BCTRLSENSOR"/>
</dbReference>
<dbReference type="KEGG" id="shi:Shel_11300"/>
<dbReference type="FunFam" id="3.30.565.10:FF:000006">
    <property type="entry name" value="Sensor histidine kinase WalK"/>
    <property type="match status" value="1"/>
</dbReference>
<dbReference type="GO" id="GO:0005886">
    <property type="term" value="C:plasma membrane"/>
    <property type="evidence" value="ECO:0007669"/>
    <property type="project" value="UniProtKB-SubCell"/>
</dbReference>
<dbReference type="PROSITE" id="PS50109">
    <property type="entry name" value="HIS_KIN"/>
    <property type="match status" value="1"/>
</dbReference>
<dbReference type="SUPFAM" id="SSF55874">
    <property type="entry name" value="ATPase domain of HSP90 chaperone/DNA topoisomerase II/histidine kinase"/>
    <property type="match status" value="1"/>
</dbReference>
<dbReference type="PROSITE" id="PS50885">
    <property type="entry name" value="HAMP"/>
    <property type="match status" value="1"/>
</dbReference>
<dbReference type="CDD" id="cd00082">
    <property type="entry name" value="HisKA"/>
    <property type="match status" value="1"/>
</dbReference>
<comment type="catalytic activity">
    <reaction evidence="1">
        <text>ATP + protein L-histidine = ADP + protein N-phospho-L-histidine.</text>
        <dbReference type="EC" id="2.7.13.3"/>
    </reaction>
</comment>
<protein>
    <recommendedName>
        <fullName evidence="3">histidine kinase</fullName>
        <ecNumber evidence="3">2.7.13.3</ecNumber>
    </recommendedName>
</protein>
<dbReference type="Gene3D" id="3.30.565.10">
    <property type="entry name" value="Histidine kinase-like ATPase, C-terminal domain"/>
    <property type="match status" value="1"/>
</dbReference>
<evidence type="ECO:0000256" key="6">
    <source>
        <dbReference type="ARBA" id="ARBA00022692"/>
    </source>
</evidence>
<dbReference type="CDD" id="cd06225">
    <property type="entry name" value="HAMP"/>
    <property type="match status" value="1"/>
</dbReference>
<dbReference type="AlphaFoldDB" id="C7N5I0"/>
<dbReference type="Proteomes" id="UP000002026">
    <property type="component" value="Chromosome"/>
</dbReference>
<dbReference type="InterPro" id="IPR036097">
    <property type="entry name" value="HisK_dim/P_sf"/>
</dbReference>
<dbReference type="SUPFAM" id="SSF47384">
    <property type="entry name" value="Homodimeric domain of signal transducing histidine kinase"/>
    <property type="match status" value="1"/>
</dbReference>
<evidence type="ECO:0000256" key="3">
    <source>
        <dbReference type="ARBA" id="ARBA00012438"/>
    </source>
</evidence>
<evidence type="ECO:0000259" key="12">
    <source>
        <dbReference type="PROSITE" id="PS50885"/>
    </source>
</evidence>
<evidence type="ECO:0000256" key="10">
    <source>
        <dbReference type="SAM" id="Coils"/>
    </source>
</evidence>
<evidence type="ECO:0000313" key="13">
    <source>
        <dbReference type="EMBL" id="ACV22165.1"/>
    </source>
</evidence>
<evidence type="ECO:0000256" key="5">
    <source>
        <dbReference type="ARBA" id="ARBA00022679"/>
    </source>
</evidence>
<dbReference type="Pfam" id="PF02518">
    <property type="entry name" value="HATPase_c"/>
    <property type="match status" value="1"/>
</dbReference>
<evidence type="ECO:0000259" key="11">
    <source>
        <dbReference type="PROSITE" id="PS50109"/>
    </source>
</evidence>
<evidence type="ECO:0000256" key="8">
    <source>
        <dbReference type="ARBA" id="ARBA00022989"/>
    </source>
</evidence>
<keyword evidence="8" id="KW-0472">Membrane</keyword>
<feature type="domain" description="Histidine kinase" evidence="11">
    <location>
        <begin position="331"/>
        <end position="550"/>
    </location>
</feature>
<dbReference type="InterPro" id="IPR021796">
    <property type="entry name" value="Tll0287-like_dom"/>
</dbReference>
<dbReference type="STRING" id="471855.Shel_11300"/>
<keyword evidence="7 13" id="KW-0418">Kinase</keyword>
<dbReference type="CDD" id="cd16922">
    <property type="entry name" value="HATPase_EvgS-ArcB-TorS-like"/>
    <property type="match status" value="1"/>
</dbReference>
<dbReference type="GO" id="GO:0000155">
    <property type="term" value="F:phosphorelay sensor kinase activity"/>
    <property type="evidence" value="ECO:0007669"/>
    <property type="project" value="InterPro"/>
</dbReference>
<dbReference type="InterPro" id="IPR003594">
    <property type="entry name" value="HATPase_dom"/>
</dbReference>
<evidence type="ECO:0000256" key="9">
    <source>
        <dbReference type="ARBA" id="ARBA00023012"/>
    </source>
</evidence>
<dbReference type="EMBL" id="CP001684">
    <property type="protein sequence ID" value="ACV22165.1"/>
    <property type="molecule type" value="Genomic_DNA"/>
</dbReference>
<evidence type="ECO:0000256" key="7">
    <source>
        <dbReference type="ARBA" id="ARBA00022777"/>
    </source>
</evidence>
<dbReference type="InterPro" id="IPR005467">
    <property type="entry name" value="His_kinase_dom"/>
</dbReference>
<comment type="subcellular location">
    <subcellularLocation>
        <location evidence="2">Cell membrane</location>
    </subcellularLocation>
</comment>
<dbReference type="InterPro" id="IPR004358">
    <property type="entry name" value="Sig_transdc_His_kin-like_C"/>
</dbReference>
<dbReference type="eggNOG" id="COG2770">
    <property type="taxonomic scope" value="Bacteria"/>
</dbReference>